<gene>
    <name evidence="6" type="ORF">V5O48_013711</name>
</gene>
<reference evidence="6 7" key="1">
    <citation type="submission" date="2024-02" db="EMBL/GenBank/DDBJ databases">
        <title>A draft genome for the cacao thread blight pathogen Marasmius crinis-equi.</title>
        <authorList>
            <person name="Cohen S.P."/>
            <person name="Baruah I.K."/>
            <person name="Amoako-Attah I."/>
            <person name="Bukari Y."/>
            <person name="Meinhardt L.W."/>
            <person name="Bailey B.A."/>
        </authorList>
    </citation>
    <scope>NUCLEOTIDE SEQUENCE [LARGE SCALE GENOMIC DNA]</scope>
    <source>
        <strain evidence="6 7">GH-76</strain>
    </source>
</reference>
<keyword evidence="5" id="KW-0408">Iron</keyword>
<dbReference type="InterPro" id="IPR001128">
    <property type="entry name" value="Cyt_P450"/>
</dbReference>
<dbReference type="Gene3D" id="1.10.630.10">
    <property type="entry name" value="Cytochrome P450"/>
    <property type="match status" value="1"/>
</dbReference>
<proteinExistence type="inferred from homology"/>
<dbReference type="SUPFAM" id="SSF48264">
    <property type="entry name" value="Cytochrome P450"/>
    <property type="match status" value="1"/>
</dbReference>
<dbReference type="PRINTS" id="PR00465">
    <property type="entry name" value="EP450IV"/>
</dbReference>
<evidence type="ECO:0000313" key="6">
    <source>
        <dbReference type="EMBL" id="KAL0568282.1"/>
    </source>
</evidence>
<evidence type="ECO:0000256" key="2">
    <source>
        <dbReference type="ARBA" id="ARBA00010617"/>
    </source>
</evidence>
<name>A0ABR3EZC2_9AGAR</name>
<evidence type="ECO:0000313" key="7">
    <source>
        <dbReference type="Proteomes" id="UP001465976"/>
    </source>
</evidence>
<accession>A0ABR3EZC2</accession>
<comment type="cofactor">
    <cofactor evidence="1">
        <name>heme</name>
        <dbReference type="ChEBI" id="CHEBI:30413"/>
    </cofactor>
</comment>
<organism evidence="6 7">
    <name type="scientific">Marasmius crinis-equi</name>
    <dbReference type="NCBI Taxonomy" id="585013"/>
    <lineage>
        <taxon>Eukaryota</taxon>
        <taxon>Fungi</taxon>
        <taxon>Dikarya</taxon>
        <taxon>Basidiomycota</taxon>
        <taxon>Agaricomycotina</taxon>
        <taxon>Agaricomycetes</taxon>
        <taxon>Agaricomycetidae</taxon>
        <taxon>Agaricales</taxon>
        <taxon>Marasmiineae</taxon>
        <taxon>Marasmiaceae</taxon>
        <taxon>Marasmius</taxon>
    </lineage>
</organism>
<dbReference type="InterPro" id="IPR002403">
    <property type="entry name" value="Cyt_P450_E_grp-IV"/>
</dbReference>
<evidence type="ECO:0000256" key="4">
    <source>
        <dbReference type="ARBA" id="ARBA00023002"/>
    </source>
</evidence>
<evidence type="ECO:0008006" key="8">
    <source>
        <dbReference type="Google" id="ProtNLM"/>
    </source>
</evidence>
<evidence type="ECO:0000256" key="5">
    <source>
        <dbReference type="ARBA" id="ARBA00023004"/>
    </source>
</evidence>
<dbReference type="InterPro" id="IPR036396">
    <property type="entry name" value="Cyt_P450_sf"/>
</dbReference>
<keyword evidence="7" id="KW-1185">Reference proteome</keyword>
<evidence type="ECO:0000256" key="3">
    <source>
        <dbReference type="ARBA" id="ARBA00022723"/>
    </source>
</evidence>
<dbReference type="CDD" id="cd11041">
    <property type="entry name" value="CYP503A1-like"/>
    <property type="match status" value="1"/>
</dbReference>
<protein>
    <recommendedName>
        <fullName evidence="8">Cytochrome P450</fullName>
    </recommendedName>
</protein>
<comment type="caution">
    <text evidence="6">The sequence shown here is derived from an EMBL/GenBank/DDBJ whole genome shotgun (WGS) entry which is preliminary data.</text>
</comment>
<dbReference type="Proteomes" id="UP001465976">
    <property type="component" value="Unassembled WGS sequence"/>
</dbReference>
<sequence length="572" mass="64649">MIVMLERLWNELGGIKNVDSSRVGIALFLVFAGYKYVNARWERAKLDAIPTLGHNGIFSSYLTVWRYIFDVRALVDEGAEKYRNAPFKIPTLAGWQVIVNGEQKYDEMRRAPHETLSSMAVFEDLFQMKWTISPRINENPLQDRVIRVPLTRNIGARFEDIRDECIYQFTKLIPPTDGLGILFCRPRSSANDCSSVIDWVEYSDTVDILQKIVSSVSNRYFVGLPLCRNDDWVDLTIKFALNVILNSVVINMFPEIAHPIVGRILTNRHSSLRKAVKLLSPIVEERMEMERQYGPEWPGKPASCSCLPNIELWAEFVQNDLISWLLDEAALNGEDWQKGSVEDLAIRILFINVVSIHTTSVRIRVPATEDQLLRCQQSAISQALYRLAANPHVADALRKEINGAVENEGGWSKTAFEKMCFLDSYLKESSRMGMIGAVGMLRKSLKDFTFSDGTFIPAGTNVALAGYSIHHAKDNYASPHTFQPSRYSDKGDNLKNHMATPSWGWLGFGAGKQACPGRFFAVNELKALLAHIILNYDVKFASDDAKFPEPICVAGTFLPNNKGKVLFRKRRI</sequence>
<dbReference type="Pfam" id="PF00067">
    <property type="entry name" value="p450"/>
    <property type="match status" value="1"/>
</dbReference>
<evidence type="ECO:0000256" key="1">
    <source>
        <dbReference type="ARBA" id="ARBA00001971"/>
    </source>
</evidence>
<dbReference type="PANTHER" id="PTHR46206">
    <property type="entry name" value="CYTOCHROME P450"/>
    <property type="match status" value="1"/>
</dbReference>
<keyword evidence="3" id="KW-0479">Metal-binding</keyword>
<comment type="similarity">
    <text evidence="2">Belongs to the cytochrome P450 family.</text>
</comment>
<keyword evidence="4" id="KW-0560">Oxidoreductase</keyword>
<dbReference type="EMBL" id="JBAHYK010001375">
    <property type="protein sequence ID" value="KAL0568282.1"/>
    <property type="molecule type" value="Genomic_DNA"/>
</dbReference>